<name>A0ABP3EHY6_9ACTN</name>
<gene>
    <name evidence="2" type="ORF">GCM10009539_57760</name>
</gene>
<keyword evidence="1" id="KW-0472">Membrane</keyword>
<keyword evidence="1" id="KW-0812">Transmembrane</keyword>
<evidence type="ECO:0000313" key="2">
    <source>
        <dbReference type="EMBL" id="GAA0263991.1"/>
    </source>
</evidence>
<protein>
    <submittedName>
        <fullName evidence="2">Uncharacterized protein</fullName>
    </submittedName>
</protein>
<keyword evidence="1" id="KW-1133">Transmembrane helix</keyword>
<reference evidence="3" key="1">
    <citation type="journal article" date="2019" name="Int. J. Syst. Evol. Microbiol.">
        <title>The Global Catalogue of Microorganisms (GCM) 10K type strain sequencing project: providing services to taxonomists for standard genome sequencing and annotation.</title>
        <authorList>
            <consortium name="The Broad Institute Genomics Platform"/>
            <consortium name="The Broad Institute Genome Sequencing Center for Infectious Disease"/>
            <person name="Wu L."/>
            <person name="Ma J."/>
        </authorList>
    </citation>
    <scope>NUCLEOTIDE SEQUENCE [LARGE SCALE GENOMIC DNA]</scope>
    <source>
        <strain evidence="3">JCM 10425</strain>
    </source>
</reference>
<organism evidence="2 3">
    <name type="scientific">Cryptosporangium japonicum</name>
    <dbReference type="NCBI Taxonomy" id="80872"/>
    <lineage>
        <taxon>Bacteria</taxon>
        <taxon>Bacillati</taxon>
        <taxon>Actinomycetota</taxon>
        <taxon>Actinomycetes</taxon>
        <taxon>Cryptosporangiales</taxon>
        <taxon>Cryptosporangiaceae</taxon>
        <taxon>Cryptosporangium</taxon>
    </lineage>
</organism>
<dbReference type="EMBL" id="BAAAGX010000023">
    <property type="protein sequence ID" value="GAA0263991.1"/>
    <property type="molecule type" value="Genomic_DNA"/>
</dbReference>
<accession>A0ABP3EHY6</accession>
<evidence type="ECO:0000313" key="3">
    <source>
        <dbReference type="Proteomes" id="UP001500967"/>
    </source>
</evidence>
<dbReference type="RefSeq" id="WP_344652060.1">
    <property type="nucleotide sequence ID" value="NZ_BAAAGX010000023.1"/>
</dbReference>
<proteinExistence type="predicted"/>
<dbReference type="Proteomes" id="UP001500967">
    <property type="component" value="Unassembled WGS sequence"/>
</dbReference>
<comment type="caution">
    <text evidence="2">The sequence shown here is derived from an EMBL/GenBank/DDBJ whole genome shotgun (WGS) entry which is preliminary data.</text>
</comment>
<feature type="transmembrane region" description="Helical" evidence="1">
    <location>
        <begin position="24"/>
        <end position="46"/>
    </location>
</feature>
<evidence type="ECO:0000256" key="1">
    <source>
        <dbReference type="SAM" id="Phobius"/>
    </source>
</evidence>
<sequence>MFRALVRLVGIADGYGCSVSAGELITSICWLLLIVGSVGWLAFGLVRVNRRRHHRRWFRPAR</sequence>
<keyword evidence="3" id="KW-1185">Reference proteome</keyword>